<comment type="caution">
    <text evidence="1">The sequence shown here is derived from an EMBL/GenBank/DDBJ whole genome shotgun (WGS) entry which is preliminary data.</text>
</comment>
<reference evidence="1 2" key="1">
    <citation type="journal article" date="2016" name="Nat. Commun.">
        <title>Thousands of microbial genomes shed light on interconnected biogeochemical processes in an aquifer system.</title>
        <authorList>
            <person name="Anantharaman K."/>
            <person name="Brown C.T."/>
            <person name="Hug L.A."/>
            <person name="Sharon I."/>
            <person name="Castelle C.J."/>
            <person name="Probst A.J."/>
            <person name="Thomas B.C."/>
            <person name="Singh A."/>
            <person name="Wilkins M.J."/>
            <person name="Karaoz U."/>
            <person name="Brodie E.L."/>
            <person name="Williams K.H."/>
            <person name="Hubbard S.S."/>
            <person name="Banfield J.F."/>
        </authorList>
    </citation>
    <scope>NUCLEOTIDE SEQUENCE [LARGE SCALE GENOMIC DNA]</scope>
</reference>
<dbReference type="EMBL" id="MHTK01000006">
    <property type="protein sequence ID" value="OHA59447.1"/>
    <property type="molecule type" value="Genomic_DNA"/>
</dbReference>
<organism evidence="1 2">
    <name type="scientific">Candidatus Vogelbacteria bacterium RIFOXYD1_FULL_46_19</name>
    <dbReference type="NCBI Taxonomy" id="1802439"/>
    <lineage>
        <taxon>Bacteria</taxon>
        <taxon>Candidatus Vogeliibacteriota</taxon>
    </lineage>
</organism>
<sequence>MSPLFQSKIKNGPLIVLEIGGGSVSALVLADEGLPERSLVWSRREPLAFGSHEDFSQYFRDTLKVLDSLLNQINHFHLGEMAAVHCLLASPWHVAESRILTANWPQPLSVTPKIIANMTAQNLARHQARFKSDDFELALIDDVIVKTELDGRVSSNVDGQKASQLAITHFTSSTDRRILQKLREKISPRLHYQDPRFHSNLLSNFAVTKAALPNRESFILLDVSGELTDVTVVYNDSIRGLASFPMGKYTIARMLAEKLGSNPSEIYSSLKLKAEKMLDLKHERVLDRALEPLRLEWQYLLAETLKPLERPGEHLPVVVIGDDTISLTIGEWAKSSATDRLVTHPTVTDHDYYADLCHNCRPQTKDVPILISSLFANKFLI</sequence>
<evidence type="ECO:0000313" key="1">
    <source>
        <dbReference type="EMBL" id="OHA59447.1"/>
    </source>
</evidence>
<name>A0A1G2QG27_9BACT</name>
<dbReference type="AlphaFoldDB" id="A0A1G2QG27"/>
<accession>A0A1G2QG27</accession>
<gene>
    <name evidence="1" type="ORF">A2589_01110</name>
</gene>
<evidence type="ECO:0008006" key="3">
    <source>
        <dbReference type="Google" id="ProtNLM"/>
    </source>
</evidence>
<dbReference type="Proteomes" id="UP000177838">
    <property type="component" value="Unassembled WGS sequence"/>
</dbReference>
<evidence type="ECO:0000313" key="2">
    <source>
        <dbReference type="Proteomes" id="UP000177838"/>
    </source>
</evidence>
<dbReference type="STRING" id="1802439.A2589_01110"/>
<protein>
    <recommendedName>
        <fullName evidence="3">SHS2 domain-containing protein</fullName>
    </recommendedName>
</protein>
<proteinExistence type="predicted"/>